<evidence type="ECO:0000256" key="6">
    <source>
        <dbReference type="ARBA" id="ARBA00023242"/>
    </source>
</evidence>
<dbReference type="Gene3D" id="3.30.730.10">
    <property type="entry name" value="AP2/ERF domain"/>
    <property type="match status" value="1"/>
</dbReference>
<dbReference type="InterPro" id="IPR016177">
    <property type="entry name" value="DNA-bd_dom_sf"/>
</dbReference>
<dbReference type="InterPro" id="IPR001471">
    <property type="entry name" value="AP2/ERF_dom"/>
</dbReference>
<comment type="caution">
    <text evidence="9">The sequence shown here is derived from an EMBL/GenBank/DDBJ whole genome shotgun (WGS) entry which is preliminary data.</text>
</comment>
<dbReference type="CDD" id="cd00018">
    <property type="entry name" value="AP2"/>
    <property type="match status" value="1"/>
</dbReference>
<protein>
    <recommendedName>
        <fullName evidence="8">AP2/ERF domain-containing protein</fullName>
    </recommendedName>
</protein>
<dbReference type="SUPFAM" id="SSF54171">
    <property type="entry name" value="DNA-binding domain"/>
    <property type="match status" value="1"/>
</dbReference>
<dbReference type="GO" id="GO:0009873">
    <property type="term" value="P:ethylene-activated signaling pathway"/>
    <property type="evidence" value="ECO:0007669"/>
    <property type="project" value="UniProtKB-KW"/>
</dbReference>
<keyword evidence="6" id="KW-0539">Nucleus</keyword>
<reference evidence="9 10" key="1">
    <citation type="submission" date="2019-01" db="EMBL/GenBank/DDBJ databases">
        <title>Sequencing of cultivated peanut Arachis hypogaea provides insights into genome evolution and oil improvement.</title>
        <authorList>
            <person name="Chen X."/>
        </authorList>
    </citation>
    <scope>NUCLEOTIDE SEQUENCE [LARGE SCALE GENOMIC DNA]</scope>
    <source>
        <strain evidence="10">cv. Fuhuasheng</strain>
        <tissue evidence="9">Leaves</tissue>
    </source>
</reference>
<dbReference type="SMART" id="SM00380">
    <property type="entry name" value="AP2"/>
    <property type="match status" value="1"/>
</dbReference>
<comment type="subcellular location">
    <subcellularLocation>
        <location evidence="1">Nucleus</location>
    </subcellularLocation>
</comment>
<dbReference type="GO" id="GO:0003677">
    <property type="term" value="F:DNA binding"/>
    <property type="evidence" value="ECO:0007669"/>
    <property type="project" value="UniProtKB-KW"/>
</dbReference>
<keyword evidence="4" id="KW-0238">DNA-binding</keyword>
<dbReference type="InterPro" id="IPR058594">
    <property type="entry name" value="PB1-like_dom_pln"/>
</dbReference>
<proteinExistence type="predicted"/>
<evidence type="ECO:0000256" key="7">
    <source>
        <dbReference type="SAM" id="MobiDB-lite"/>
    </source>
</evidence>
<gene>
    <name evidence="9" type="ORF">Ahy_A03g010395</name>
</gene>
<evidence type="ECO:0000259" key="8">
    <source>
        <dbReference type="PROSITE" id="PS51032"/>
    </source>
</evidence>
<evidence type="ECO:0000256" key="4">
    <source>
        <dbReference type="ARBA" id="ARBA00023125"/>
    </source>
</evidence>
<keyword evidence="10" id="KW-1185">Reference proteome</keyword>
<evidence type="ECO:0000256" key="2">
    <source>
        <dbReference type="ARBA" id="ARBA00022745"/>
    </source>
</evidence>
<feature type="domain" description="AP2/ERF" evidence="8">
    <location>
        <begin position="8"/>
        <end position="45"/>
    </location>
</feature>
<dbReference type="PROSITE" id="PS51032">
    <property type="entry name" value="AP2_ERF"/>
    <property type="match status" value="1"/>
</dbReference>
<keyword evidence="3" id="KW-0805">Transcription regulation</keyword>
<evidence type="ECO:0000256" key="5">
    <source>
        <dbReference type="ARBA" id="ARBA00023163"/>
    </source>
</evidence>
<name>A0A445DLZ6_ARAHY</name>
<dbReference type="PRINTS" id="PR00367">
    <property type="entry name" value="ETHRSPELEMNT"/>
</dbReference>
<sequence>MPVLKEVRYRGARKRPWGRFAAEIRDSLKKARVWLGTFDSAEDAAARTLWGPKAKTNFSRRSGSSPRCRTAASPAPLAAMGDSTPPLLLRHPGWQLPPRAKPFPSYAFFSRDNGDRLGQHCFVINFFRFFARKLKEVSWRAIEAKGGKLFKLSSSKDGRLAYSPDKHCLDEVDVDMLDVFYLRNYVNELGYDKVKEVWWLVLGRSLGVGLRRLNFDNVLREMYFFGEKNDGIINVYIEHKILSHEILEGQEVMVYLDDRISDFGK</sequence>
<feature type="region of interest" description="Disordered" evidence="7">
    <location>
        <begin position="56"/>
        <end position="76"/>
    </location>
</feature>
<evidence type="ECO:0000313" key="10">
    <source>
        <dbReference type="Proteomes" id="UP000289738"/>
    </source>
</evidence>
<dbReference type="STRING" id="3818.A0A445DLZ6"/>
<evidence type="ECO:0000256" key="3">
    <source>
        <dbReference type="ARBA" id="ARBA00023015"/>
    </source>
</evidence>
<dbReference type="AlphaFoldDB" id="A0A445DLZ6"/>
<feature type="compositionally biased region" description="Polar residues" evidence="7">
    <location>
        <begin position="56"/>
        <end position="67"/>
    </location>
</feature>
<evidence type="ECO:0000313" key="9">
    <source>
        <dbReference type="EMBL" id="RYR64264.1"/>
    </source>
</evidence>
<dbReference type="GO" id="GO:0003700">
    <property type="term" value="F:DNA-binding transcription factor activity"/>
    <property type="evidence" value="ECO:0007669"/>
    <property type="project" value="InterPro"/>
</dbReference>
<evidence type="ECO:0000256" key="1">
    <source>
        <dbReference type="ARBA" id="ARBA00004123"/>
    </source>
</evidence>
<keyword evidence="2" id="KW-0936">Ethylene signaling pathway</keyword>
<keyword evidence="5" id="KW-0804">Transcription</keyword>
<accession>A0A445DLZ6</accession>
<dbReference type="EMBL" id="SDMP01000003">
    <property type="protein sequence ID" value="RYR64264.1"/>
    <property type="molecule type" value="Genomic_DNA"/>
</dbReference>
<dbReference type="PANTHER" id="PTHR31677:SF248">
    <property type="entry name" value="OS04G0669200 PROTEIN"/>
    <property type="match status" value="1"/>
</dbReference>
<dbReference type="Pfam" id="PF26130">
    <property type="entry name" value="PB1-like"/>
    <property type="match status" value="1"/>
</dbReference>
<dbReference type="InterPro" id="IPR036955">
    <property type="entry name" value="AP2/ERF_dom_sf"/>
</dbReference>
<dbReference type="Proteomes" id="UP000289738">
    <property type="component" value="Chromosome A03"/>
</dbReference>
<organism evidence="9 10">
    <name type="scientific">Arachis hypogaea</name>
    <name type="common">Peanut</name>
    <dbReference type="NCBI Taxonomy" id="3818"/>
    <lineage>
        <taxon>Eukaryota</taxon>
        <taxon>Viridiplantae</taxon>
        <taxon>Streptophyta</taxon>
        <taxon>Embryophyta</taxon>
        <taxon>Tracheophyta</taxon>
        <taxon>Spermatophyta</taxon>
        <taxon>Magnoliopsida</taxon>
        <taxon>eudicotyledons</taxon>
        <taxon>Gunneridae</taxon>
        <taxon>Pentapetalae</taxon>
        <taxon>rosids</taxon>
        <taxon>fabids</taxon>
        <taxon>Fabales</taxon>
        <taxon>Fabaceae</taxon>
        <taxon>Papilionoideae</taxon>
        <taxon>50 kb inversion clade</taxon>
        <taxon>dalbergioids sensu lato</taxon>
        <taxon>Dalbergieae</taxon>
        <taxon>Pterocarpus clade</taxon>
        <taxon>Arachis</taxon>
    </lineage>
</organism>
<dbReference type="GO" id="GO:0005634">
    <property type="term" value="C:nucleus"/>
    <property type="evidence" value="ECO:0007669"/>
    <property type="project" value="UniProtKB-SubCell"/>
</dbReference>
<dbReference type="PANTHER" id="PTHR31677">
    <property type="entry name" value="AP2 DOMAIN CLASS TRANSCRIPTION FACTOR"/>
    <property type="match status" value="1"/>
</dbReference>